<dbReference type="AlphaFoldDB" id="A0A803QGE3"/>
<name>A0A803QGE3_CANSA</name>
<keyword evidence="2" id="KW-1185">Reference proteome</keyword>
<dbReference type="EMBL" id="UZAU01000723">
    <property type="status" value="NOT_ANNOTATED_CDS"/>
    <property type="molecule type" value="Genomic_DNA"/>
</dbReference>
<reference evidence="1" key="2">
    <citation type="submission" date="2021-03" db="UniProtKB">
        <authorList>
            <consortium name="EnsemblPlants"/>
        </authorList>
    </citation>
    <scope>IDENTIFICATION</scope>
</reference>
<dbReference type="Proteomes" id="UP000596661">
    <property type="component" value="Chromosome 9"/>
</dbReference>
<proteinExistence type="predicted"/>
<dbReference type="Gramene" id="evm.model.09.484">
    <property type="protein sequence ID" value="cds.evm.model.09.484"/>
    <property type="gene ID" value="evm.TU.09.484"/>
</dbReference>
<dbReference type="EnsemblPlants" id="evm.model.09.484">
    <property type="protein sequence ID" value="cds.evm.model.09.484"/>
    <property type="gene ID" value="evm.TU.09.484"/>
</dbReference>
<evidence type="ECO:0000313" key="1">
    <source>
        <dbReference type="EnsemblPlants" id="cds.evm.model.09.484"/>
    </source>
</evidence>
<accession>A0A803QGE3</accession>
<evidence type="ECO:0000313" key="2">
    <source>
        <dbReference type="Proteomes" id="UP000596661"/>
    </source>
</evidence>
<reference evidence="1" key="1">
    <citation type="submission" date="2018-11" db="EMBL/GenBank/DDBJ databases">
        <authorList>
            <person name="Grassa J C."/>
        </authorList>
    </citation>
    <scope>NUCLEOTIDE SEQUENCE [LARGE SCALE GENOMIC DNA]</scope>
</reference>
<organism evidence="1 2">
    <name type="scientific">Cannabis sativa</name>
    <name type="common">Hemp</name>
    <name type="synonym">Marijuana</name>
    <dbReference type="NCBI Taxonomy" id="3483"/>
    <lineage>
        <taxon>Eukaryota</taxon>
        <taxon>Viridiplantae</taxon>
        <taxon>Streptophyta</taxon>
        <taxon>Embryophyta</taxon>
        <taxon>Tracheophyta</taxon>
        <taxon>Spermatophyta</taxon>
        <taxon>Magnoliopsida</taxon>
        <taxon>eudicotyledons</taxon>
        <taxon>Gunneridae</taxon>
        <taxon>Pentapetalae</taxon>
        <taxon>rosids</taxon>
        <taxon>fabids</taxon>
        <taxon>Rosales</taxon>
        <taxon>Cannabaceae</taxon>
        <taxon>Cannabis</taxon>
    </lineage>
</organism>
<protein>
    <submittedName>
        <fullName evidence="1">Uncharacterized protein</fullName>
    </submittedName>
</protein>
<sequence length="92" mass="10417">MELPTPQRPKLPSRQPLSAAEMEMVKNLCLKIKKASVAAQSRFKDSVYEVVVLHLMVRGMNGWGLHHVYITHTLYACVSRYLSISDADDTDE</sequence>